<organism evidence="5 6">
    <name type="scientific">Filimonas zeae</name>
    <dbReference type="NCBI Taxonomy" id="1737353"/>
    <lineage>
        <taxon>Bacteria</taxon>
        <taxon>Pseudomonadati</taxon>
        <taxon>Bacteroidota</taxon>
        <taxon>Chitinophagia</taxon>
        <taxon>Chitinophagales</taxon>
        <taxon>Chitinophagaceae</taxon>
        <taxon>Filimonas</taxon>
    </lineage>
</organism>
<dbReference type="PROSITE" id="PS51118">
    <property type="entry name" value="HTH_HXLR"/>
    <property type="match status" value="1"/>
</dbReference>
<dbReference type="InterPro" id="IPR036390">
    <property type="entry name" value="WH_DNA-bd_sf"/>
</dbReference>
<gene>
    <name evidence="5" type="ORF">GCM10011379_30270</name>
</gene>
<dbReference type="Gene3D" id="1.10.10.10">
    <property type="entry name" value="Winged helix-like DNA-binding domain superfamily/Winged helix DNA-binding domain"/>
    <property type="match status" value="1"/>
</dbReference>
<dbReference type="GO" id="GO:0003677">
    <property type="term" value="F:DNA binding"/>
    <property type="evidence" value="ECO:0007669"/>
    <property type="project" value="UniProtKB-KW"/>
</dbReference>
<name>A0A917J211_9BACT</name>
<dbReference type="AlphaFoldDB" id="A0A917J211"/>
<dbReference type="PANTHER" id="PTHR33204:SF39">
    <property type="entry name" value="TRANSCRIPTIONAL REGULATORY PROTEIN"/>
    <property type="match status" value="1"/>
</dbReference>
<dbReference type="InterPro" id="IPR002577">
    <property type="entry name" value="HTH_HxlR"/>
</dbReference>
<feature type="domain" description="HTH hxlR-type" evidence="4">
    <location>
        <begin position="27"/>
        <end position="125"/>
    </location>
</feature>
<reference evidence="5" key="2">
    <citation type="submission" date="2020-09" db="EMBL/GenBank/DDBJ databases">
        <authorList>
            <person name="Sun Q."/>
            <person name="Zhou Y."/>
        </authorList>
    </citation>
    <scope>NUCLEOTIDE SEQUENCE</scope>
    <source>
        <strain evidence="5">CGMCC 1.15290</strain>
    </source>
</reference>
<comment type="caution">
    <text evidence="5">The sequence shown here is derived from an EMBL/GenBank/DDBJ whole genome shotgun (WGS) entry which is preliminary data.</text>
</comment>
<sequence length="136" mass="15373">MLADEKKSAINLLKASLEVKNNLDETCILHQALSLIADKWTLLVLMALMQGTKRNSELQKQIAGISPKMLTQTLKTLMGYGMIDRTVYPEVPPRVEYFLTPFGESLAQPLEALLNWSVTWEKHVVRLFAEKKQSGD</sequence>
<keyword evidence="6" id="KW-1185">Reference proteome</keyword>
<proteinExistence type="predicted"/>
<keyword evidence="3" id="KW-0804">Transcription</keyword>
<dbReference type="RefSeq" id="WP_188953682.1">
    <property type="nucleotide sequence ID" value="NZ_BMIB01000003.1"/>
</dbReference>
<dbReference type="Pfam" id="PF01638">
    <property type="entry name" value="HxlR"/>
    <property type="match status" value="1"/>
</dbReference>
<evidence type="ECO:0000313" key="6">
    <source>
        <dbReference type="Proteomes" id="UP000627292"/>
    </source>
</evidence>
<dbReference type="PANTHER" id="PTHR33204">
    <property type="entry name" value="TRANSCRIPTIONAL REGULATOR, MARR FAMILY"/>
    <property type="match status" value="1"/>
</dbReference>
<dbReference type="EMBL" id="BMIB01000003">
    <property type="protein sequence ID" value="GGH71190.1"/>
    <property type="molecule type" value="Genomic_DNA"/>
</dbReference>
<keyword evidence="2" id="KW-0238">DNA-binding</keyword>
<reference evidence="5" key="1">
    <citation type="journal article" date="2014" name="Int. J. Syst. Evol. Microbiol.">
        <title>Complete genome sequence of Corynebacterium casei LMG S-19264T (=DSM 44701T), isolated from a smear-ripened cheese.</title>
        <authorList>
            <consortium name="US DOE Joint Genome Institute (JGI-PGF)"/>
            <person name="Walter F."/>
            <person name="Albersmeier A."/>
            <person name="Kalinowski J."/>
            <person name="Ruckert C."/>
        </authorList>
    </citation>
    <scope>NUCLEOTIDE SEQUENCE</scope>
    <source>
        <strain evidence="5">CGMCC 1.15290</strain>
    </source>
</reference>
<evidence type="ECO:0000259" key="4">
    <source>
        <dbReference type="PROSITE" id="PS51118"/>
    </source>
</evidence>
<evidence type="ECO:0000256" key="1">
    <source>
        <dbReference type="ARBA" id="ARBA00023015"/>
    </source>
</evidence>
<accession>A0A917J211</accession>
<evidence type="ECO:0000256" key="3">
    <source>
        <dbReference type="ARBA" id="ARBA00023163"/>
    </source>
</evidence>
<evidence type="ECO:0000313" key="5">
    <source>
        <dbReference type="EMBL" id="GGH71190.1"/>
    </source>
</evidence>
<keyword evidence="1" id="KW-0805">Transcription regulation</keyword>
<protein>
    <submittedName>
        <fullName evidence="5">HxlR family transcriptional regulator</fullName>
    </submittedName>
</protein>
<dbReference type="InterPro" id="IPR036388">
    <property type="entry name" value="WH-like_DNA-bd_sf"/>
</dbReference>
<evidence type="ECO:0000256" key="2">
    <source>
        <dbReference type="ARBA" id="ARBA00023125"/>
    </source>
</evidence>
<dbReference type="Proteomes" id="UP000627292">
    <property type="component" value="Unassembled WGS sequence"/>
</dbReference>
<dbReference type="SUPFAM" id="SSF46785">
    <property type="entry name" value="Winged helix' DNA-binding domain"/>
    <property type="match status" value="1"/>
</dbReference>